<dbReference type="GO" id="GO:0032259">
    <property type="term" value="P:methylation"/>
    <property type="evidence" value="ECO:0007669"/>
    <property type="project" value="UniProtKB-KW"/>
</dbReference>
<dbReference type="EMBL" id="RBPJ01000268">
    <property type="protein sequence ID" value="RMN89853.1"/>
    <property type="molecule type" value="Genomic_DNA"/>
</dbReference>
<dbReference type="Gene3D" id="3.40.50.150">
    <property type="entry name" value="Vaccinia Virus protein VP39"/>
    <property type="match status" value="1"/>
</dbReference>
<dbReference type="CDD" id="cd02440">
    <property type="entry name" value="AdoMet_MTases"/>
    <property type="match status" value="1"/>
</dbReference>
<dbReference type="AlphaFoldDB" id="A0A3M3R0Q4"/>
<protein>
    <recommendedName>
        <fullName evidence="4">Ubiquinone/menaquinone biosynthesis methyltransferase ubie</fullName>
    </recommendedName>
</protein>
<proteinExistence type="predicted"/>
<dbReference type="SUPFAM" id="SSF53335">
    <property type="entry name" value="S-adenosyl-L-methionine-dependent methyltransferases"/>
    <property type="match status" value="1"/>
</dbReference>
<gene>
    <name evidence="2" type="ORF">ALQ51_05464</name>
</gene>
<organism evidence="2 3">
    <name type="scientific">Pseudomonas cannabina</name>
    <dbReference type="NCBI Taxonomy" id="86840"/>
    <lineage>
        <taxon>Bacteria</taxon>
        <taxon>Pseudomonadati</taxon>
        <taxon>Pseudomonadota</taxon>
        <taxon>Gammaproteobacteria</taxon>
        <taxon>Pseudomonadales</taxon>
        <taxon>Pseudomonadaceae</taxon>
        <taxon>Pseudomonas</taxon>
    </lineage>
</organism>
<dbReference type="PANTHER" id="PTHR43861:SF1">
    <property type="entry name" value="TRANS-ACONITATE 2-METHYLTRANSFERASE"/>
    <property type="match status" value="1"/>
</dbReference>
<evidence type="ECO:0000313" key="2">
    <source>
        <dbReference type="EMBL" id="RMN89853.1"/>
    </source>
</evidence>
<accession>A0A3M3R0Q4</accession>
<reference evidence="2 3" key="1">
    <citation type="submission" date="2018-08" db="EMBL/GenBank/DDBJ databases">
        <title>Recombination of ecologically and evolutionarily significant loci maintains genetic cohesion in the Pseudomonas syringae species complex.</title>
        <authorList>
            <person name="Dillon M."/>
            <person name="Thakur S."/>
            <person name="Almeida R.N.D."/>
            <person name="Weir B.S."/>
            <person name="Guttman D.S."/>
        </authorList>
    </citation>
    <scope>NUCLEOTIDE SEQUENCE [LARGE SCALE GENOMIC DNA]</scope>
    <source>
        <strain evidence="2 3">ICMP 15203</strain>
    </source>
</reference>
<evidence type="ECO:0000256" key="1">
    <source>
        <dbReference type="SAM" id="MobiDB-lite"/>
    </source>
</evidence>
<dbReference type="Pfam" id="PF13489">
    <property type="entry name" value="Methyltransf_23"/>
    <property type="match status" value="1"/>
</dbReference>
<feature type="region of interest" description="Disordered" evidence="1">
    <location>
        <begin position="1"/>
        <end position="47"/>
    </location>
</feature>
<name>A0A3M3R0Q4_PSECA</name>
<evidence type="ECO:0000313" key="3">
    <source>
        <dbReference type="Proteomes" id="UP000270524"/>
    </source>
</evidence>
<dbReference type="PANTHER" id="PTHR43861">
    <property type="entry name" value="TRANS-ACONITATE 2-METHYLTRANSFERASE-RELATED"/>
    <property type="match status" value="1"/>
</dbReference>
<sequence>MGGDSGHQFQGRHLRGTGDQSGAGRLCEPVSLHPVSDPDGGVDPVHADDRRHHVWRVGGGRAADHRRHAVLCADCRSQPARGRSWADRSRAGDGLSALAHHLACAAARSASRHRWRLYHHIGDHDQLIGHGRCHRRRRARRHCLSLWLSAFRHASDADGNCVTGGCGSAGATGRRPAGTQLRQTLSSRGGPRVYWRSSFTGPPLMKLDPQTLAQITATTVSHYNRVADDFREGTRDHDVSQNIDALLRHIEGTAPWQILDFGCGPGRDLKTFTAMGHVAVGLDGSERFAEMARAETGCEVFQQNFLELDLPQGRFDGIFANAVLFHIPRQELPRVLLQLHASLKPGGVLFSSNPRGQNQEGWNGERYGAYHDLETWRQLLTDAGFTELEHYYRPAGLPREQQPWLASVWRRL</sequence>
<dbReference type="GO" id="GO:0008168">
    <property type="term" value="F:methyltransferase activity"/>
    <property type="evidence" value="ECO:0007669"/>
    <property type="project" value="UniProtKB-KW"/>
</dbReference>
<dbReference type="InterPro" id="IPR029063">
    <property type="entry name" value="SAM-dependent_MTases_sf"/>
</dbReference>
<evidence type="ECO:0008006" key="4">
    <source>
        <dbReference type="Google" id="ProtNLM"/>
    </source>
</evidence>
<dbReference type="Proteomes" id="UP000270524">
    <property type="component" value="Unassembled WGS sequence"/>
</dbReference>
<comment type="caution">
    <text evidence="2">The sequence shown here is derived from an EMBL/GenBank/DDBJ whole genome shotgun (WGS) entry which is preliminary data.</text>
</comment>